<dbReference type="InterPro" id="IPR011712">
    <property type="entry name" value="Sig_transdc_His_kin_sub3_dim/P"/>
</dbReference>
<evidence type="ECO:0000256" key="6">
    <source>
        <dbReference type="ARBA" id="ARBA00022485"/>
    </source>
</evidence>
<evidence type="ECO:0000256" key="8">
    <source>
        <dbReference type="ARBA" id="ARBA00022679"/>
    </source>
</evidence>
<dbReference type="GO" id="GO:0016020">
    <property type="term" value="C:membrane"/>
    <property type="evidence" value="ECO:0007669"/>
    <property type="project" value="InterPro"/>
</dbReference>
<dbReference type="SMART" id="SM00387">
    <property type="entry name" value="HATPase_c"/>
    <property type="match status" value="1"/>
</dbReference>
<dbReference type="Pfam" id="PF02518">
    <property type="entry name" value="HATPase_c"/>
    <property type="match status" value="1"/>
</dbReference>
<dbReference type="InterPro" id="IPR003594">
    <property type="entry name" value="HATPase_dom"/>
</dbReference>
<dbReference type="PRINTS" id="PR00344">
    <property type="entry name" value="BCTRLSENSOR"/>
</dbReference>
<evidence type="ECO:0000256" key="11">
    <source>
        <dbReference type="ARBA" id="ARBA00023004"/>
    </source>
</evidence>
<evidence type="ECO:0000313" key="18">
    <source>
        <dbReference type="Proteomes" id="UP000287352"/>
    </source>
</evidence>
<keyword evidence="6" id="KW-0004">4Fe-4S</keyword>
<accession>A0A402A9B8</accession>
<evidence type="ECO:0000256" key="9">
    <source>
        <dbReference type="ARBA" id="ARBA00022723"/>
    </source>
</evidence>
<evidence type="ECO:0000256" key="14">
    <source>
        <dbReference type="ARBA" id="ARBA00024827"/>
    </source>
</evidence>
<organism evidence="17 18">
    <name type="scientific">Tengunoibacter tsumagoiensis</name>
    <dbReference type="NCBI Taxonomy" id="2014871"/>
    <lineage>
        <taxon>Bacteria</taxon>
        <taxon>Bacillati</taxon>
        <taxon>Chloroflexota</taxon>
        <taxon>Ktedonobacteria</taxon>
        <taxon>Ktedonobacterales</taxon>
        <taxon>Dictyobacteraceae</taxon>
        <taxon>Tengunoibacter</taxon>
    </lineage>
</organism>
<protein>
    <recommendedName>
        <fullName evidence="5">Oxygen sensor histidine kinase NreB</fullName>
        <ecNumber evidence="4">2.7.13.3</ecNumber>
    </recommendedName>
    <alternativeName>
        <fullName evidence="15">Nitrogen regulation protein B</fullName>
    </alternativeName>
</protein>
<dbReference type="InterPro" id="IPR036890">
    <property type="entry name" value="HATPase_C_sf"/>
</dbReference>
<proteinExistence type="predicted"/>
<evidence type="ECO:0000256" key="1">
    <source>
        <dbReference type="ARBA" id="ARBA00000085"/>
    </source>
</evidence>
<dbReference type="Pfam" id="PF07730">
    <property type="entry name" value="HisKA_3"/>
    <property type="match status" value="1"/>
</dbReference>
<keyword evidence="12" id="KW-0902">Two-component regulatory system</keyword>
<comment type="catalytic activity">
    <reaction evidence="1">
        <text>ATP + protein L-histidine = ADP + protein N-phospho-L-histidine.</text>
        <dbReference type="EC" id="2.7.13.3"/>
    </reaction>
</comment>
<evidence type="ECO:0000256" key="15">
    <source>
        <dbReference type="ARBA" id="ARBA00030800"/>
    </source>
</evidence>
<evidence type="ECO:0000256" key="5">
    <source>
        <dbReference type="ARBA" id="ARBA00017322"/>
    </source>
</evidence>
<keyword evidence="18" id="KW-1185">Reference proteome</keyword>
<dbReference type="GO" id="GO:0051539">
    <property type="term" value="F:4 iron, 4 sulfur cluster binding"/>
    <property type="evidence" value="ECO:0007669"/>
    <property type="project" value="UniProtKB-KW"/>
</dbReference>
<dbReference type="PANTHER" id="PTHR24421">
    <property type="entry name" value="NITRATE/NITRITE SENSOR PROTEIN NARX-RELATED"/>
    <property type="match status" value="1"/>
</dbReference>
<dbReference type="GO" id="GO:0000155">
    <property type="term" value="F:phosphorelay sensor kinase activity"/>
    <property type="evidence" value="ECO:0007669"/>
    <property type="project" value="InterPro"/>
</dbReference>
<dbReference type="EC" id="2.7.13.3" evidence="4"/>
<dbReference type="InterPro" id="IPR004358">
    <property type="entry name" value="Sig_transdc_His_kin-like_C"/>
</dbReference>
<gene>
    <name evidence="17" type="ORF">KTT_54140</name>
</gene>
<dbReference type="Gene3D" id="1.20.5.1930">
    <property type="match status" value="1"/>
</dbReference>
<dbReference type="GO" id="GO:0046872">
    <property type="term" value="F:metal ion binding"/>
    <property type="evidence" value="ECO:0007669"/>
    <property type="project" value="UniProtKB-KW"/>
</dbReference>
<sequence>MLTERQRLARDLHDTLTQGVAGLLMQLEAASAYFSKGQTERTHEIVLSTMSRARTVLTETRYVLQDLRADHPRSEDLAEMAQEEIDRFTNHTGIPCEASLNALAATPDMQSGHILRAISEGLANVAQHAQAHQVWINVHECATWLEIEVRDDGIGFDPATVATRPGHYGLAGLRERVRLMGGQLTILSSPGQGTQIIITVPINDARKCA</sequence>
<keyword evidence="13" id="KW-0411">Iron-sulfur</keyword>
<dbReference type="PANTHER" id="PTHR24421:SF55">
    <property type="entry name" value="SENSOR HISTIDINE KINASE YDFH"/>
    <property type="match status" value="1"/>
</dbReference>
<keyword evidence="9" id="KW-0479">Metal-binding</keyword>
<evidence type="ECO:0000256" key="10">
    <source>
        <dbReference type="ARBA" id="ARBA00022777"/>
    </source>
</evidence>
<feature type="domain" description="Histidine kinase" evidence="16">
    <location>
        <begin position="7"/>
        <end position="204"/>
    </location>
</feature>
<evidence type="ECO:0000313" key="17">
    <source>
        <dbReference type="EMBL" id="GCE15555.1"/>
    </source>
</evidence>
<evidence type="ECO:0000256" key="3">
    <source>
        <dbReference type="ARBA" id="ARBA00004496"/>
    </source>
</evidence>
<evidence type="ECO:0000256" key="12">
    <source>
        <dbReference type="ARBA" id="ARBA00023012"/>
    </source>
</evidence>
<keyword evidence="7" id="KW-0963">Cytoplasm</keyword>
<comment type="cofactor">
    <cofactor evidence="2">
        <name>[4Fe-4S] cluster</name>
        <dbReference type="ChEBI" id="CHEBI:49883"/>
    </cofactor>
</comment>
<dbReference type="Gene3D" id="3.30.565.10">
    <property type="entry name" value="Histidine kinase-like ATPase, C-terminal domain"/>
    <property type="match status" value="1"/>
</dbReference>
<comment type="subcellular location">
    <subcellularLocation>
        <location evidence="3">Cytoplasm</location>
    </subcellularLocation>
</comment>
<evidence type="ECO:0000256" key="7">
    <source>
        <dbReference type="ARBA" id="ARBA00022490"/>
    </source>
</evidence>
<keyword evidence="11" id="KW-0408">Iron</keyword>
<dbReference type="Proteomes" id="UP000287352">
    <property type="component" value="Unassembled WGS sequence"/>
</dbReference>
<comment type="caution">
    <text evidence="17">The sequence shown here is derived from an EMBL/GenBank/DDBJ whole genome shotgun (WGS) entry which is preliminary data.</text>
</comment>
<evidence type="ECO:0000256" key="2">
    <source>
        <dbReference type="ARBA" id="ARBA00001966"/>
    </source>
</evidence>
<dbReference type="GO" id="GO:0005737">
    <property type="term" value="C:cytoplasm"/>
    <property type="evidence" value="ECO:0007669"/>
    <property type="project" value="UniProtKB-SubCell"/>
</dbReference>
<evidence type="ECO:0000256" key="4">
    <source>
        <dbReference type="ARBA" id="ARBA00012438"/>
    </source>
</evidence>
<dbReference type="InterPro" id="IPR050482">
    <property type="entry name" value="Sensor_HK_TwoCompSys"/>
</dbReference>
<dbReference type="AlphaFoldDB" id="A0A402A9B8"/>
<dbReference type="PROSITE" id="PS50109">
    <property type="entry name" value="HIS_KIN"/>
    <property type="match status" value="1"/>
</dbReference>
<reference evidence="18" key="1">
    <citation type="submission" date="2018-12" db="EMBL/GenBank/DDBJ databases">
        <title>Tengunoibacter tsumagoiensis gen. nov., sp. nov., Dictyobacter kobayashii sp. nov., D. alpinus sp. nov., and D. joshuensis sp. nov. and description of Dictyobacteraceae fam. nov. within the order Ktedonobacterales isolated from Tengu-no-mugimeshi.</title>
        <authorList>
            <person name="Wang C.M."/>
            <person name="Zheng Y."/>
            <person name="Sakai Y."/>
            <person name="Toyoda A."/>
            <person name="Minakuchi Y."/>
            <person name="Abe K."/>
            <person name="Yokota A."/>
            <person name="Yabe S."/>
        </authorList>
    </citation>
    <scope>NUCLEOTIDE SEQUENCE [LARGE SCALE GENOMIC DNA]</scope>
    <source>
        <strain evidence="18">Uno3</strain>
    </source>
</reference>
<dbReference type="CDD" id="cd16917">
    <property type="entry name" value="HATPase_UhpB-NarQ-NarX-like"/>
    <property type="match status" value="1"/>
</dbReference>
<keyword evidence="8" id="KW-0808">Transferase</keyword>
<evidence type="ECO:0000256" key="13">
    <source>
        <dbReference type="ARBA" id="ARBA00023014"/>
    </source>
</evidence>
<keyword evidence="10" id="KW-0418">Kinase</keyword>
<name>A0A402A9B8_9CHLR</name>
<dbReference type="GO" id="GO:0046983">
    <property type="term" value="F:protein dimerization activity"/>
    <property type="evidence" value="ECO:0007669"/>
    <property type="project" value="InterPro"/>
</dbReference>
<dbReference type="SUPFAM" id="SSF55874">
    <property type="entry name" value="ATPase domain of HSP90 chaperone/DNA topoisomerase II/histidine kinase"/>
    <property type="match status" value="1"/>
</dbReference>
<evidence type="ECO:0000259" key="16">
    <source>
        <dbReference type="PROSITE" id="PS50109"/>
    </source>
</evidence>
<comment type="function">
    <text evidence="14">Member of the two-component regulatory system NreB/NreC involved in the control of dissimilatory nitrate/nitrite reduction in response to oxygen. NreB functions as a direct oxygen sensor histidine kinase which is autophosphorylated, in the absence of oxygen, probably at the conserved histidine residue, and transfers its phosphate group probably to a conserved aspartate residue of NreC. NreB/NreC activates the expression of the nitrate (narGHJI) and nitrite (nir) reductase operons, as well as the putative nitrate transporter gene narT.</text>
</comment>
<dbReference type="EMBL" id="BIFR01000002">
    <property type="protein sequence ID" value="GCE15555.1"/>
    <property type="molecule type" value="Genomic_DNA"/>
</dbReference>
<dbReference type="InterPro" id="IPR005467">
    <property type="entry name" value="His_kinase_dom"/>
</dbReference>